<dbReference type="AlphaFoldDB" id="A0AAE0JRD4"/>
<keyword evidence="3" id="KW-1185">Reference proteome</keyword>
<protein>
    <submittedName>
        <fullName evidence="2">Uncharacterized protein</fullName>
    </submittedName>
</protein>
<accession>A0AAE0JRD4</accession>
<proteinExistence type="predicted"/>
<evidence type="ECO:0000313" key="3">
    <source>
        <dbReference type="Proteomes" id="UP001278500"/>
    </source>
</evidence>
<feature type="region of interest" description="Disordered" evidence="1">
    <location>
        <begin position="28"/>
        <end position="100"/>
    </location>
</feature>
<gene>
    <name evidence="2" type="ORF">B0H65DRAFT_439251</name>
</gene>
<feature type="compositionally biased region" description="Low complexity" evidence="1">
    <location>
        <begin position="68"/>
        <end position="86"/>
    </location>
</feature>
<dbReference type="GeneID" id="87862554"/>
<dbReference type="EMBL" id="JAUEPP010000001">
    <property type="protein sequence ID" value="KAK3356083.1"/>
    <property type="molecule type" value="Genomic_DNA"/>
</dbReference>
<name>A0AAE0JRD4_9PEZI</name>
<dbReference type="Proteomes" id="UP001278500">
    <property type="component" value="Unassembled WGS sequence"/>
</dbReference>
<evidence type="ECO:0000256" key="1">
    <source>
        <dbReference type="SAM" id="MobiDB-lite"/>
    </source>
</evidence>
<reference evidence="2" key="2">
    <citation type="submission" date="2023-06" db="EMBL/GenBank/DDBJ databases">
        <authorList>
            <consortium name="Lawrence Berkeley National Laboratory"/>
            <person name="Haridas S."/>
            <person name="Hensen N."/>
            <person name="Bonometti L."/>
            <person name="Westerberg I."/>
            <person name="Brannstrom I.O."/>
            <person name="Guillou S."/>
            <person name="Cros-Aarteil S."/>
            <person name="Calhoun S."/>
            <person name="Kuo A."/>
            <person name="Mondo S."/>
            <person name="Pangilinan J."/>
            <person name="Riley R."/>
            <person name="Labutti K."/>
            <person name="Andreopoulos B."/>
            <person name="Lipzen A."/>
            <person name="Chen C."/>
            <person name="Yanf M."/>
            <person name="Daum C."/>
            <person name="Ng V."/>
            <person name="Clum A."/>
            <person name="Steindorff A."/>
            <person name="Ohm R."/>
            <person name="Martin F."/>
            <person name="Silar P."/>
            <person name="Natvig D."/>
            <person name="Lalanne C."/>
            <person name="Gautier V."/>
            <person name="Ament-Velasquez S.L."/>
            <person name="Kruys A."/>
            <person name="Hutchinson M.I."/>
            <person name="Powell A.J."/>
            <person name="Barry K."/>
            <person name="Miller A.N."/>
            <person name="Grigoriev I.V."/>
            <person name="Debuchy R."/>
            <person name="Gladieux P."/>
            <person name="Thoren M.H."/>
            <person name="Johannesson H."/>
        </authorList>
    </citation>
    <scope>NUCLEOTIDE SEQUENCE</scope>
    <source>
        <strain evidence="2">CBS 560.94</strain>
    </source>
</reference>
<sequence>MSNYASARPDLVVATMTSLTIHEADHTATDDFHATTPTSTDPQPYVQGKNHMVTGTEAVDTQPKDATDAASSSTETALSTSSTNLSRKISPDTPEDPNAEAACTAIQSTSPVPTIYPPRRPNIFRTRQKHLCFPTSVYGRGQVGPDAVNTTQKLEAADGFSVADIEEFQAEIKERMMKTSEKFMNMVRQSAWQQRRVEDLGEVFEIEN</sequence>
<comment type="caution">
    <text evidence="2">The sequence shown here is derived from an EMBL/GenBank/DDBJ whole genome shotgun (WGS) entry which is preliminary data.</text>
</comment>
<dbReference type="RefSeq" id="XP_062687460.1">
    <property type="nucleotide sequence ID" value="XM_062825400.1"/>
</dbReference>
<evidence type="ECO:0000313" key="2">
    <source>
        <dbReference type="EMBL" id="KAK3356083.1"/>
    </source>
</evidence>
<reference evidence="2" key="1">
    <citation type="journal article" date="2023" name="Mol. Phylogenet. Evol.">
        <title>Genome-scale phylogeny and comparative genomics of the fungal order Sordariales.</title>
        <authorList>
            <person name="Hensen N."/>
            <person name="Bonometti L."/>
            <person name="Westerberg I."/>
            <person name="Brannstrom I.O."/>
            <person name="Guillou S."/>
            <person name="Cros-Aarteil S."/>
            <person name="Calhoun S."/>
            <person name="Haridas S."/>
            <person name="Kuo A."/>
            <person name="Mondo S."/>
            <person name="Pangilinan J."/>
            <person name="Riley R."/>
            <person name="LaButti K."/>
            <person name="Andreopoulos B."/>
            <person name="Lipzen A."/>
            <person name="Chen C."/>
            <person name="Yan M."/>
            <person name="Daum C."/>
            <person name="Ng V."/>
            <person name="Clum A."/>
            <person name="Steindorff A."/>
            <person name="Ohm R.A."/>
            <person name="Martin F."/>
            <person name="Silar P."/>
            <person name="Natvig D.O."/>
            <person name="Lalanne C."/>
            <person name="Gautier V."/>
            <person name="Ament-Velasquez S.L."/>
            <person name="Kruys A."/>
            <person name="Hutchinson M.I."/>
            <person name="Powell A.J."/>
            <person name="Barry K."/>
            <person name="Miller A.N."/>
            <person name="Grigoriev I.V."/>
            <person name="Debuchy R."/>
            <person name="Gladieux P."/>
            <person name="Hiltunen Thoren M."/>
            <person name="Johannesson H."/>
        </authorList>
    </citation>
    <scope>NUCLEOTIDE SEQUENCE</scope>
    <source>
        <strain evidence="2">CBS 560.94</strain>
    </source>
</reference>
<organism evidence="2 3">
    <name type="scientific">Neurospora tetraspora</name>
    <dbReference type="NCBI Taxonomy" id="94610"/>
    <lineage>
        <taxon>Eukaryota</taxon>
        <taxon>Fungi</taxon>
        <taxon>Dikarya</taxon>
        <taxon>Ascomycota</taxon>
        <taxon>Pezizomycotina</taxon>
        <taxon>Sordariomycetes</taxon>
        <taxon>Sordariomycetidae</taxon>
        <taxon>Sordariales</taxon>
        <taxon>Sordariaceae</taxon>
        <taxon>Neurospora</taxon>
    </lineage>
</organism>